<keyword evidence="4" id="KW-1185">Reference proteome</keyword>
<dbReference type="AlphaFoldDB" id="A0A926EEW9"/>
<dbReference type="Proteomes" id="UP000655830">
    <property type="component" value="Unassembled WGS sequence"/>
</dbReference>
<accession>A0A926EEW9</accession>
<keyword evidence="1" id="KW-1133">Transmembrane helix</keyword>
<evidence type="ECO:0000313" key="4">
    <source>
        <dbReference type="Proteomes" id="UP000655830"/>
    </source>
</evidence>
<feature type="transmembrane region" description="Helical" evidence="1">
    <location>
        <begin position="7"/>
        <end position="27"/>
    </location>
</feature>
<evidence type="ECO:0000256" key="1">
    <source>
        <dbReference type="SAM" id="Phobius"/>
    </source>
</evidence>
<keyword evidence="1" id="KW-0472">Membrane</keyword>
<proteinExistence type="predicted"/>
<evidence type="ECO:0000313" key="3">
    <source>
        <dbReference type="EMBL" id="MBC8578279.1"/>
    </source>
</evidence>
<dbReference type="RefSeq" id="WP_249331307.1">
    <property type="nucleotide sequence ID" value="NZ_JACRSY010000002.1"/>
</dbReference>
<feature type="domain" description="DUF4340" evidence="2">
    <location>
        <begin position="75"/>
        <end position="206"/>
    </location>
</feature>
<dbReference type="Pfam" id="PF14238">
    <property type="entry name" value="DUF4340"/>
    <property type="match status" value="2"/>
</dbReference>
<comment type="caution">
    <text evidence="3">The sequence shown here is derived from an EMBL/GenBank/DDBJ whole genome shotgun (WGS) entry which is preliminary data.</text>
</comment>
<gene>
    <name evidence="3" type="ORF">H8718_01815</name>
</gene>
<organism evidence="3 4">
    <name type="scientific">Zhenhengia yiwuensis</name>
    <dbReference type="NCBI Taxonomy" id="2763666"/>
    <lineage>
        <taxon>Bacteria</taxon>
        <taxon>Bacillati</taxon>
        <taxon>Bacillota</taxon>
        <taxon>Clostridia</taxon>
        <taxon>Lachnospirales</taxon>
        <taxon>Lachnospiraceae</taxon>
        <taxon>Zhenhengia</taxon>
    </lineage>
</organism>
<feature type="domain" description="DUF4340" evidence="2">
    <location>
        <begin position="220"/>
        <end position="371"/>
    </location>
</feature>
<reference evidence="3" key="1">
    <citation type="submission" date="2020-08" db="EMBL/GenBank/DDBJ databases">
        <title>Genome public.</title>
        <authorList>
            <person name="Liu C."/>
            <person name="Sun Q."/>
        </authorList>
    </citation>
    <scope>NUCLEOTIDE SEQUENCE</scope>
    <source>
        <strain evidence="3">NSJ-12</strain>
    </source>
</reference>
<dbReference type="EMBL" id="JACRSY010000002">
    <property type="protein sequence ID" value="MBC8578279.1"/>
    <property type="molecule type" value="Genomic_DNA"/>
</dbReference>
<evidence type="ECO:0000259" key="2">
    <source>
        <dbReference type="Pfam" id="PF14238"/>
    </source>
</evidence>
<protein>
    <submittedName>
        <fullName evidence="3">DUF4340 domain-containing protein</fullName>
    </submittedName>
</protein>
<name>A0A926EEW9_9FIRM</name>
<dbReference type="InterPro" id="IPR025641">
    <property type="entry name" value="DUF4340"/>
</dbReference>
<sequence>MKKKTLIGIGVCAIVILIGLFLTRWYIDSQVEALEVVETALCDFIVEEIVQIDFNDKTTQSFVKPGEDWINKVREDVHYNQGLLKNVAYQMSHLTSYKILKNPKDIGAYGINEHSKVITVYNTLNEVNTFRIGNKVPEENATYVWNDEKEELALVLDINLASIMVPTDEMIDPNFKAPAYESVTKMSLSKKNQLVMEVTRESESWSVGVPFITTHKVLDGQVQDYITLFENIKKEKVVEEVGDLESYGLASPELLIVLNDEYKLEFGSSQNGLIYFRSSEDSGIYLIKEAAVNTLFEVEPFSWIDKTLYTFDRKALKEVIVTKGEEVYTLQLKESENVPNLNGHVLDGTTKEMLLSALEGLSAYSYLSNTSFEENNPRPAEVTIQYINVDQSEVTLEFVPYDPSFDLFRMDNHIEFSVEKKMVVDLIELLKNTLQAQVQQ</sequence>
<keyword evidence="1" id="KW-0812">Transmembrane</keyword>